<organism evidence="1 2">
    <name type="scientific">Scophthalmus maximus</name>
    <name type="common">Turbot</name>
    <name type="synonym">Psetta maxima</name>
    <dbReference type="NCBI Taxonomy" id="52904"/>
    <lineage>
        <taxon>Eukaryota</taxon>
        <taxon>Metazoa</taxon>
        <taxon>Chordata</taxon>
        <taxon>Craniata</taxon>
        <taxon>Vertebrata</taxon>
        <taxon>Euteleostomi</taxon>
        <taxon>Actinopterygii</taxon>
        <taxon>Neopterygii</taxon>
        <taxon>Teleostei</taxon>
        <taxon>Neoteleostei</taxon>
        <taxon>Acanthomorphata</taxon>
        <taxon>Carangaria</taxon>
        <taxon>Pleuronectiformes</taxon>
        <taxon>Pleuronectoidei</taxon>
        <taxon>Scophthalmidae</taxon>
        <taxon>Scophthalmus</taxon>
    </lineage>
</organism>
<dbReference type="AlphaFoldDB" id="A0A6A4SLX2"/>
<accession>A0A6A4SLX2</accession>
<gene>
    <name evidence="1" type="ORF">F2P81_012851</name>
</gene>
<evidence type="ECO:0000313" key="2">
    <source>
        <dbReference type="Proteomes" id="UP000438429"/>
    </source>
</evidence>
<sequence>MLWGEMMTVLHRANHFTKPEERVAAGAIDGSTIRILPPKERQKRSYIGRKLFPSVLLHGFCDAHFLLFDLGIQVLDPQIPHVLTGAVSTSCEMEDIHVHR</sequence>
<reference evidence="1 2" key="1">
    <citation type="submission" date="2019-06" db="EMBL/GenBank/DDBJ databases">
        <title>Draft genomes of female and male turbot (Scophthalmus maximus).</title>
        <authorList>
            <person name="Xu H."/>
            <person name="Xu X.-W."/>
            <person name="Shao C."/>
            <person name="Chen S."/>
        </authorList>
    </citation>
    <scope>NUCLEOTIDE SEQUENCE [LARGE SCALE GENOMIC DNA]</scope>
    <source>
        <strain evidence="1">Ysfricsl-2016a</strain>
        <tissue evidence="1">Blood</tissue>
    </source>
</reference>
<dbReference type="Proteomes" id="UP000438429">
    <property type="component" value="Unassembled WGS sequence"/>
</dbReference>
<proteinExistence type="predicted"/>
<protein>
    <submittedName>
        <fullName evidence="1">Uncharacterized protein</fullName>
    </submittedName>
</protein>
<evidence type="ECO:0000313" key="1">
    <source>
        <dbReference type="EMBL" id="KAF0035093.1"/>
    </source>
</evidence>
<dbReference type="EMBL" id="VEVO01000011">
    <property type="protein sequence ID" value="KAF0035093.1"/>
    <property type="molecule type" value="Genomic_DNA"/>
</dbReference>
<name>A0A6A4SLX2_SCOMX</name>
<comment type="caution">
    <text evidence="1">The sequence shown here is derived from an EMBL/GenBank/DDBJ whole genome shotgun (WGS) entry which is preliminary data.</text>
</comment>